<evidence type="ECO:0000313" key="18">
    <source>
        <dbReference type="Proteomes" id="UP000307790"/>
    </source>
</evidence>
<feature type="domain" description="UmuC" evidence="16">
    <location>
        <begin position="4"/>
        <end position="184"/>
    </location>
</feature>
<dbReference type="InterPro" id="IPR050116">
    <property type="entry name" value="DNA_polymerase-Y"/>
</dbReference>
<dbReference type="GO" id="GO:0006261">
    <property type="term" value="P:DNA-templated DNA replication"/>
    <property type="evidence" value="ECO:0007669"/>
    <property type="project" value="UniProtKB-UniRule"/>
</dbReference>
<feature type="binding site" evidence="15">
    <location>
        <position position="8"/>
    </location>
    <ligand>
        <name>Mg(2+)</name>
        <dbReference type="ChEBI" id="CHEBI:18420"/>
    </ligand>
</feature>
<keyword evidence="13 15" id="KW-0234">DNA repair</keyword>
<comment type="catalytic activity">
    <reaction evidence="14 15">
        <text>DNA(n) + a 2'-deoxyribonucleoside 5'-triphosphate = DNA(n+1) + diphosphate</text>
        <dbReference type="Rhea" id="RHEA:22508"/>
        <dbReference type="Rhea" id="RHEA-COMP:17339"/>
        <dbReference type="Rhea" id="RHEA-COMP:17340"/>
        <dbReference type="ChEBI" id="CHEBI:33019"/>
        <dbReference type="ChEBI" id="CHEBI:61560"/>
        <dbReference type="ChEBI" id="CHEBI:173112"/>
        <dbReference type="EC" id="2.7.7.7"/>
    </reaction>
</comment>
<dbReference type="GO" id="GO:0009432">
    <property type="term" value="P:SOS response"/>
    <property type="evidence" value="ECO:0007669"/>
    <property type="project" value="TreeGrafter"/>
</dbReference>
<keyword evidence="5 15" id="KW-0808">Transferase</keyword>
<keyword evidence="3 15" id="KW-0515">Mutator protein</keyword>
<dbReference type="InterPro" id="IPR036775">
    <property type="entry name" value="DNA_pol_Y-fam_lit_finger_sf"/>
</dbReference>
<dbReference type="Pfam" id="PF21999">
    <property type="entry name" value="IMS_HHH_1"/>
    <property type="match status" value="1"/>
</dbReference>
<comment type="subunit">
    <text evidence="15">Monomer.</text>
</comment>
<dbReference type="PROSITE" id="PS50173">
    <property type="entry name" value="UMUC"/>
    <property type="match status" value="1"/>
</dbReference>
<dbReference type="InterPro" id="IPR017961">
    <property type="entry name" value="DNA_pol_Y-fam_little_finger"/>
</dbReference>
<comment type="subcellular location">
    <subcellularLocation>
        <location evidence="1 15">Cytoplasm</location>
    </subcellularLocation>
</comment>
<feature type="site" description="Substrate discrimination" evidence="15">
    <location>
        <position position="13"/>
    </location>
</feature>
<evidence type="ECO:0000256" key="11">
    <source>
        <dbReference type="ARBA" id="ARBA00022932"/>
    </source>
</evidence>
<gene>
    <name evidence="15 17" type="primary">dinB</name>
    <name evidence="17" type="ORF">FE810_14325</name>
</gene>
<comment type="function">
    <text evidence="15">Poorly processive, error-prone DNA polymerase involved in untargeted mutagenesis. Copies undamaged DNA at stalled replication forks, which arise in vivo from mismatched or misaligned primer ends. These misaligned primers can be extended by PolIV. Exhibits no 3'-5' exonuclease (proofreading) activity. May be involved in translesional synthesis, in conjunction with the beta clamp from PolIII.</text>
</comment>
<dbReference type="SUPFAM" id="SSF100879">
    <property type="entry name" value="Lesion bypass DNA polymerase (Y-family), little finger domain"/>
    <property type="match status" value="1"/>
</dbReference>
<evidence type="ECO:0000256" key="3">
    <source>
        <dbReference type="ARBA" id="ARBA00022457"/>
    </source>
</evidence>
<evidence type="ECO:0000256" key="15">
    <source>
        <dbReference type="HAMAP-Rule" id="MF_01113"/>
    </source>
</evidence>
<dbReference type="NCBIfam" id="NF002677">
    <property type="entry name" value="PRK02406.1"/>
    <property type="match status" value="1"/>
</dbReference>
<evidence type="ECO:0000256" key="4">
    <source>
        <dbReference type="ARBA" id="ARBA00022490"/>
    </source>
</evidence>
<dbReference type="Proteomes" id="UP000307790">
    <property type="component" value="Unassembled WGS sequence"/>
</dbReference>
<evidence type="ECO:0000256" key="1">
    <source>
        <dbReference type="ARBA" id="ARBA00004496"/>
    </source>
</evidence>
<dbReference type="Gene3D" id="3.30.70.270">
    <property type="match status" value="1"/>
</dbReference>
<accession>A0A5R9INV0</accession>
<dbReference type="FunFam" id="3.40.1170.60:FF:000001">
    <property type="entry name" value="DNA polymerase IV"/>
    <property type="match status" value="1"/>
</dbReference>
<keyword evidence="12 15" id="KW-0238">DNA-binding</keyword>
<dbReference type="GO" id="GO:0000287">
    <property type="term" value="F:magnesium ion binding"/>
    <property type="evidence" value="ECO:0007669"/>
    <property type="project" value="UniProtKB-UniRule"/>
</dbReference>
<evidence type="ECO:0000256" key="5">
    <source>
        <dbReference type="ARBA" id="ARBA00022679"/>
    </source>
</evidence>
<dbReference type="GO" id="GO:0003684">
    <property type="term" value="F:damaged DNA binding"/>
    <property type="evidence" value="ECO:0007669"/>
    <property type="project" value="InterPro"/>
</dbReference>
<dbReference type="GO" id="GO:0042276">
    <property type="term" value="P:error-prone translesion synthesis"/>
    <property type="evidence" value="ECO:0007669"/>
    <property type="project" value="TreeGrafter"/>
</dbReference>
<organism evidence="17 18">
    <name type="scientific">Thalassotalea litorea</name>
    <dbReference type="NCBI Taxonomy" id="2020715"/>
    <lineage>
        <taxon>Bacteria</taxon>
        <taxon>Pseudomonadati</taxon>
        <taxon>Pseudomonadota</taxon>
        <taxon>Gammaproteobacteria</taxon>
        <taxon>Alteromonadales</taxon>
        <taxon>Colwelliaceae</taxon>
        <taxon>Thalassotalea</taxon>
    </lineage>
</organism>
<evidence type="ECO:0000256" key="13">
    <source>
        <dbReference type="ARBA" id="ARBA00023204"/>
    </source>
</evidence>
<dbReference type="OrthoDB" id="9808813at2"/>
<evidence type="ECO:0000256" key="6">
    <source>
        <dbReference type="ARBA" id="ARBA00022695"/>
    </source>
</evidence>
<dbReference type="CDD" id="cd03586">
    <property type="entry name" value="PolY_Pol_IV_kappa"/>
    <property type="match status" value="1"/>
</dbReference>
<feature type="active site" evidence="15">
    <location>
        <position position="103"/>
    </location>
</feature>
<evidence type="ECO:0000256" key="7">
    <source>
        <dbReference type="ARBA" id="ARBA00022705"/>
    </source>
</evidence>
<dbReference type="InterPro" id="IPR022880">
    <property type="entry name" value="DNApol_IV"/>
</dbReference>
<keyword evidence="6 15" id="KW-0548">Nucleotidyltransferase</keyword>
<dbReference type="InterPro" id="IPR053848">
    <property type="entry name" value="IMS_HHH_1"/>
</dbReference>
<comment type="similarity">
    <text evidence="2 15">Belongs to the DNA polymerase type-Y family.</text>
</comment>
<evidence type="ECO:0000259" key="16">
    <source>
        <dbReference type="PROSITE" id="PS50173"/>
    </source>
</evidence>
<dbReference type="InterPro" id="IPR043502">
    <property type="entry name" value="DNA/RNA_pol_sf"/>
</dbReference>
<dbReference type="PANTHER" id="PTHR11076:SF33">
    <property type="entry name" value="DNA POLYMERASE KAPPA"/>
    <property type="match status" value="1"/>
</dbReference>
<dbReference type="GO" id="GO:0003887">
    <property type="term" value="F:DNA-directed DNA polymerase activity"/>
    <property type="evidence" value="ECO:0007669"/>
    <property type="project" value="UniProtKB-UniRule"/>
</dbReference>
<name>A0A5R9INV0_9GAMM</name>
<keyword evidence="11 15" id="KW-0239">DNA-directed DNA polymerase</keyword>
<evidence type="ECO:0000256" key="2">
    <source>
        <dbReference type="ARBA" id="ARBA00010945"/>
    </source>
</evidence>
<keyword evidence="9 15" id="KW-0227">DNA damage</keyword>
<keyword evidence="18" id="KW-1185">Reference proteome</keyword>
<evidence type="ECO:0000256" key="14">
    <source>
        <dbReference type="ARBA" id="ARBA00049244"/>
    </source>
</evidence>
<dbReference type="Pfam" id="PF11799">
    <property type="entry name" value="IMS_C"/>
    <property type="match status" value="1"/>
</dbReference>
<dbReference type="InterPro" id="IPR001126">
    <property type="entry name" value="UmuC"/>
</dbReference>
<proteinExistence type="inferred from homology"/>
<dbReference type="AlphaFoldDB" id="A0A5R9INV0"/>
<dbReference type="FunFam" id="3.30.70.270:FF:000002">
    <property type="entry name" value="DNA polymerase IV"/>
    <property type="match status" value="1"/>
</dbReference>
<evidence type="ECO:0000256" key="12">
    <source>
        <dbReference type="ARBA" id="ARBA00023125"/>
    </source>
</evidence>
<dbReference type="Pfam" id="PF00817">
    <property type="entry name" value="IMS"/>
    <property type="match status" value="1"/>
</dbReference>
<dbReference type="GO" id="GO:0006281">
    <property type="term" value="P:DNA repair"/>
    <property type="evidence" value="ECO:0007669"/>
    <property type="project" value="UniProtKB-UniRule"/>
</dbReference>
<dbReference type="InterPro" id="IPR043128">
    <property type="entry name" value="Rev_trsase/Diguanyl_cyclase"/>
</dbReference>
<dbReference type="GO" id="GO:0005829">
    <property type="term" value="C:cytosol"/>
    <property type="evidence" value="ECO:0007669"/>
    <property type="project" value="TreeGrafter"/>
</dbReference>
<keyword evidence="7 15" id="KW-0235">DNA replication</keyword>
<evidence type="ECO:0000313" key="17">
    <source>
        <dbReference type="EMBL" id="TLU61679.1"/>
    </source>
</evidence>
<dbReference type="Gene3D" id="3.30.1490.100">
    <property type="entry name" value="DNA polymerase, Y-family, little finger domain"/>
    <property type="match status" value="1"/>
</dbReference>
<keyword evidence="4 15" id="KW-0963">Cytoplasm</keyword>
<dbReference type="EC" id="2.7.7.7" evidence="15"/>
<dbReference type="RefSeq" id="WP_138320853.1">
    <property type="nucleotide sequence ID" value="NZ_VCBC01000015.1"/>
</dbReference>
<dbReference type="Gene3D" id="3.40.1170.60">
    <property type="match status" value="1"/>
</dbReference>
<keyword evidence="10 15" id="KW-0460">Magnesium</keyword>
<keyword evidence="8 15" id="KW-0479">Metal-binding</keyword>
<feature type="binding site" evidence="15">
    <location>
        <position position="102"/>
    </location>
    <ligand>
        <name>Mg(2+)</name>
        <dbReference type="ChEBI" id="CHEBI:18420"/>
    </ligand>
</feature>
<dbReference type="PANTHER" id="PTHR11076">
    <property type="entry name" value="DNA REPAIR POLYMERASE UMUC / TRANSFERASE FAMILY MEMBER"/>
    <property type="match status" value="1"/>
</dbReference>
<dbReference type="HAMAP" id="MF_01113">
    <property type="entry name" value="DNApol_IV"/>
    <property type="match status" value="1"/>
</dbReference>
<dbReference type="FunFam" id="1.10.150.20:FF:000019">
    <property type="entry name" value="DNA polymerase IV"/>
    <property type="match status" value="1"/>
</dbReference>
<comment type="cofactor">
    <cofactor evidence="15">
        <name>Mg(2+)</name>
        <dbReference type="ChEBI" id="CHEBI:18420"/>
    </cofactor>
    <text evidence="15">Binds 2 magnesium ions per subunit.</text>
</comment>
<comment type="caution">
    <text evidence="17">The sequence shown here is derived from an EMBL/GenBank/DDBJ whole genome shotgun (WGS) entry which is preliminary data.</text>
</comment>
<evidence type="ECO:0000256" key="8">
    <source>
        <dbReference type="ARBA" id="ARBA00022723"/>
    </source>
</evidence>
<evidence type="ECO:0000256" key="10">
    <source>
        <dbReference type="ARBA" id="ARBA00022842"/>
    </source>
</evidence>
<dbReference type="EMBL" id="VCBC01000015">
    <property type="protein sequence ID" value="TLU61679.1"/>
    <property type="molecule type" value="Genomic_DNA"/>
</dbReference>
<evidence type="ECO:0000256" key="9">
    <source>
        <dbReference type="ARBA" id="ARBA00022763"/>
    </source>
</evidence>
<protein>
    <recommendedName>
        <fullName evidence="15">DNA polymerase IV</fullName>
        <shortName evidence="15">Pol IV</shortName>
        <ecNumber evidence="15">2.7.7.7</ecNumber>
    </recommendedName>
</protein>
<dbReference type="SUPFAM" id="SSF56672">
    <property type="entry name" value="DNA/RNA polymerases"/>
    <property type="match status" value="1"/>
</dbReference>
<dbReference type="Gene3D" id="1.10.150.20">
    <property type="entry name" value="5' to 3' exonuclease, C-terminal subdomain"/>
    <property type="match status" value="1"/>
</dbReference>
<reference evidence="17 18" key="1">
    <citation type="submission" date="2019-05" db="EMBL/GenBank/DDBJ databases">
        <title>Genome sequences of Thalassotalea litorea 1K03283.</title>
        <authorList>
            <person name="Zhang D."/>
        </authorList>
    </citation>
    <scope>NUCLEOTIDE SEQUENCE [LARGE SCALE GENOMIC DNA]</scope>
    <source>
        <strain evidence="17 18">MCCC 1K03283</strain>
    </source>
</reference>
<sequence>MKKIIHIDMDCFYAAVEMRDNPALRDIPIAIGGSSERGVIATCNYLARKFGVRSAMPVAHALRLCPDLTMVPGRMSVYKEVSEQIREIFHRYTDLIEPLSLDEAYLDVSDSPHCQGSATLIAQRIRQDIFNELNLTASAGVASCKFVAKIASDENKPDGICVIKPAEIMDFVATLDLKKIPGVGPKTLQKLHRKGLKTGADVRQCHKDELIQWFGKFGASLYERCQGIDNRSVSPDRVRKSLAIETTLAKNIEGESACLDVLNTLLPKFEQRLQRTDDLLICRQGIKVKFADFTQTTVDQSCAQLTPEQFPTLLKEALNRGEGKAVRLLGLHVGFAEHQDKQQLCFNL</sequence>